<evidence type="ECO:0008006" key="3">
    <source>
        <dbReference type="Google" id="ProtNLM"/>
    </source>
</evidence>
<evidence type="ECO:0000256" key="1">
    <source>
        <dbReference type="SAM" id="MobiDB-lite"/>
    </source>
</evidence>
<dbReference type="PaxDb" id="4097-A0A1S3ZJA5"/>
<evidence type="ECO:0000313" key="2">
    <source>
        <dbReference type="RefSeq" id="XP_016464393.1"/>
    </source>
</evidence>
<dbReference type="OrthoDB" id="1939300at2759"/>
<protein>
    <recommendedName>
        <fullName evidence="3">DUF4283 domain-containing protein</fullName>
    </recommendedName>
</protein>
<accession>A0A1S3ZJA5</accession>
<feature type="compositionally biased region" description="Polar residues" evidence="1">
    <location>
        <begin position="177"/>
        <end position="187"/>
    </location>
</feature>
<dbReference type="PANTHER" id="PTHR33233">
    <property type="entry name" value="ENDONUCLEASE/EXONUCLEASE/PHOSPHATASE"/>
    <property type="match status" value="1"/>
</dbReference>
<gene>
    <name evidence="2" type="primary">LOC107787350</name>
</gene>
<dbReference type="RefSeq" id="XP_016464393.1">
    <property type="nucleotide sequence ID" value="XM_016608907.1"/>
</dbReference>
<proteinExistence type="predicted"/>
<sequence>MHTVYYNGPYTISNRPIILKPWIADFDFNKEFPTEIPLWVKFPNLPMSCWGSRTLSRIASMLGNPVFADECTTKQTRISYARMLVEINVSQPLSDEITVIDPKGKHFQQQVTYDWKPEFCETSQVVGHKCREKGEEEEQRNMQHRRRRTRTVTQEWRTKGPIQQNAPVEKQKEQPKEVTQQTQQISIAGSEEGLEEQVRKNKGKALQSPEFNLQNFPMLCSVPVKNGFGVLQGGDSVVQTTPLDKGGGTKTI</sequence>
<reference evidence="2" key="1">
    <citation type="submission" date="2025-08" db="UniProtKB">
        <authorList>
            <consortium name="RefSeq"/>
        </authorList>
    </citation>
    <scope>IDENTIFICATION</scope>
</reference>
<organism evidence="2">
    <name type="scientific">Nicotiana tabacum</name>
    <name type="common">Common tobacco</name>
    <dbReference type="NCBI Taxonomy" id="4097"/>
    <lineage>
        <taxon>Eukaryota</taxon>
        <taxon>Viridiplantae</taxon>
        <taxon>Streptophyta</taxon>
        <taxon>Embryophyta</taxon>
        <taxon>Tracheophyta</taxon>
        <taxon>Spermatophyta</taxon>
        <taxon>Magnoliopsida</taxon>
        <taxon>eudicotyledons</taxon>
        <taxon>Gunneridae</taxon>
        <taxon>Pentapetalae</taxon>
        <taxon>asterids</taxon>
        <taxon>lamiids</taxon>
        <taxon>Solanales</taxon>
        <taxon>Solanaceae</taxon>
        <taxon>Nicotianoideae</taxon>
        <taxon>Nicotianeae</taxon>
        <taxon>Nicotiana</taxon>
    </lineage>
</organism>
<dbReference type="AlphaFoldDB" id="A0A1S3ZJA5"/>
<feature type="region of interest" description="Disordered" evidence="1">
    <location>
        <begin position="131"/>
        <end position="203"/>
    </location>
</feature>
<name>A0A1S3ZJA5_TOBAC</name>
<dbReference type="PANTHER" id="PTHR33233:SF17">
    <property type="entry name" value="DUF4283 DOMAIN-CONTAINING PROTEIN"/>
    <property type="match status" value="1"/>
</dbReference>
<dbReference type="KEGG" id="nta:107787350"/>